<evidence type="ECO:0000256" key="1">
    <source>
        <dbReference type="SAM" id="MobiDB-lite"/>
    </source>
</evidence>
<accession>A0A9P9Y4L4</accession>
<feature type="compositionally biased region" description="Basic and acidic residues" evidence="1">
    <location>
        <begin position="36"/>
        <end position="49"/>
    </location>
</feature>
<gene>
    <name evidence="2" type="ORF">J7T54_004414</name>
</gene>
<name>A0A9P9Y4L4_9HYPO</name>
<feature type="region of interest" description="Disordered" evidence="1">
    <location>
        <begin position="137"/>
        <end position="301"/>
    </location>
</feature>
<reference evidence="2" key="1">
    <citation type="journal article" date="2021" name="J Fungi (Basel)">
        <title>Genomic and Metabolomic Analyses of the Marine Fungus Emericellopsis cladophorae: Insights into Saltwater Adaptability Mechanisms and Its Biosynthetic Potential.</title>
        <authorList>
            <person name="Goncalves M.F.M."/>
            <person name="Hilario S."/>
            <person name="Van de Peer Y."/>
            <person name="Esteves A.C."/>
            <person name="Alves A."/>
        </authorList>
    </citation>
    <scope>NUCLEOTIDE SEQUENCE</scope>
    <source>
        <strain evidence="2">MUM 19.33</strain>
    </source>
</reference>
<feature type="compositionally biased region" description="Polar residues" evidence="1">
    <location>
        <begin position="467"/>
        <end position="493"/>
    </location>
</feature>
<feature type="compositionally biased region" description="Basic residues" evidence="1">
    <location>
        <begin position="182"/>
        <end position="196"/>
    </location>
</feature>
<dbReference type="OrthoDB" id="5404004at2759"/>
<evidence type="ECO:0000313" key="2">
    <source>
        <dbReference type="EMBL" id="KAI6783387.1"/>
    </source>
</evidence>
<reference evidence="2" key="2">
    <citation type="submission" date="2022-07" db="EMBL/GenBank/DDBJ databases">
        <authorList>
            <person name="Goncalves M.F.M."/>
            <person name="Hilario S."/>
            <person name="Van De Peer Y."/>
            <person name="Esteves A.C."/>
            <person name="Alves A."/>
        </authorList>
    </citation>
    <scope>NUCLEOTIDE SEQUENCE</scope>
    <source>
        <strain evidence="2">MUM 19.33</strain>
    </source>
</reference>
<feature type="compositionally biased region" description="Basic and acidic residues" evidence="1">
    <location>
        <begin position="616"/>
        <end position="625"/>
    </location>
</feature>
<protein>
    <submittedName>
        <fullName evidence="2">Uncharacterized protein</fullName>
    </submittedName>
</protein>
<feature type="region of interest" description="Disordered" evidence="1">
    <location>
        <begin position="1"/>
        <end position="123"/>
    </location>
</feature>
<feature type="compositionally biased region" description="Polar residues" evidence="1">
    <location>
        <begin position="527"/>
        <end position="536"/>
    </location>
</feature>
<dbReference type="RefSeq" id="XP_051364243.1">
    <property type="nucleotide sequence ID" value="XM_051504329.1"/>
</dbReference>
<feature type="compositionally biased region" description="Polar residues" evidence="1">
    <location>
        <begin position="249"/>
        <end position="261"/>
    </location>
</feature>
<dbReference type="AlphaFoldDB" id="A0A9P9Y4L4"/>
<dbReference type="EMBL" id="JAGIXG020000008">
    <property type="protein sequence ID" value="KAI6783387.1"/>
    <property type="molecule type" value="Genomic_DNA"/>
</dbReference>
<comment type="caution">
    <text evidence="2">The sequence shown here is derived from an EMBL/GenBank/DDBJ whole genome shotgun (WGS) entry which is preliminary data.</text>
</comment>
<feature type="region of interest" description="Disordered" evidence="1">
    <location>
        <begin position="357"/>
        <end position="431"/>
    </location>
</feature>
<evidence type="ECO:0000313" key="3">
    <source>
        <dbReference type="Proteomes" id="UP001055219"/>
    </source>
</evidence>
<proteinExistence type="predicted"/>
<feature type="region of interest" description="Disordered" evidence="1">
    <location>
        <begin position="520"/>
        <end position="540"/>
    </location>
</feature>
<keyword evidence="3" id="KW-1185">Reference proteome</keyword>
<dbReference type="GeneID" id="75830902"/>
<dbReference type="Proteomes" id="UP001055219">
    <property type="component" value="Unassembled WGS sequence"/>
</dbReference>
<feature type="compositionally biased region" description="Low complexity" evidence="1">
    <location>
        <begin position="387"/>
        <end position="421"/>
    </location>
</feature>
<feature type="region of interest" description="Disordered" evidence="1">
    <location>
        <begin position="612"/>
        <end position="656"/>
    </location>
</feature>
<organism evidence="2 3">
    <name type="scientific">Emericellopsis cladophorae</name>
    <dbReference type="NCBI Taxonomy" id="2686198"/>
    <lineage>
        <taxon>Eukaryota</taxon>
        <taxon>Fungi</taxon>
        <taxon>Dikarya</taxon>
        <taxon>Ascomycota</taxon>
        <taxon>Pezizomycotina</taxon>
        <taxon>Sordariomycetes</taxon>
        <taxon>Hypocreomycetidae</taxon>
        <taxon>Hypocreales</taxon>
        <taxon>Bionectriaceae</taxon>
        <taxon>Emericellopsis</taxon>
    </lineage>
</organism>
<feature type="compositionally biased region" description="Low complexity" evidence="1">
    <location>
        <begin position="23"/>
        <end position="35"/>
    </location>
</feature>
<feature type="region of interest" description="Disordered" evidence="1">
    <location>
        <begin position="446"/>
        <end position="493"/>
    </location>
</feature>
<sequence length="656" mass="70942">MPSAPSPPYHPKRARASLDERPSSSSGLGYSQPSSRHNDYDKRRSRDDLLIGLMTTEKREQAQQQYRLQEHHRRQQQQQQQRYRSFHVPIRGGPQQAQVSPPAPGLAQGSFSSQGSTAPIVDSRGVGGAGAVAIGMALGSPSHPPPGAGWIPRPDKSAAATTWTPTGPRPAVATPVEEATPKKSRKWGLFRSKSKSKKMDNASPPQTLDRSPATARPNVLRNDTVDAPSSRPAPQVVRAQTAPVMASNRRPQPSQPAQTHRQSPRPSPRHAQTTPAPSPSAYAERSMPSSGPQLPTPSGPMLDVEIPDITLERYSVMFNQVLMNKRRQSRDLLTSSSSLLARRQATLEKLAPVADKAKDAELSPLQPPPSRAPVPLVKESPTFHLFPPSSRRSSSAQAQSPRSRSNTSPAGLPSPGLPSAGYNNEFAGMTPPVAPALRAQTLPRAAHENRSMDRLPNANNPAHRRPQPSSRFTRQPAPITTTNITASTPVFDSPSSIEESAEAVLKATYQPSANDPIWEMISPPPSSHDSGTQKKNSVSSVVSSEQLTVVKPIVTVTNEDAEAEKALREAVQASITRQISVSREQRSMLGSIRGGAPRGQQRSMPVGFGPVVTSDGSERLSETRKLTPRVVHPGDEITPRSFHTHRRSERVVVEGL</sequence>